<dbReference type="GO" id="GO:0005975">
    <property type="term" value="P:carbohydrate metabolic process"/>
    <property type="evidence" value="ECO:0007669"/>
    <property type="project" value="InterPro"/>
</dbReference>
<dbReference type="InterPro" id="IPR006626">
    <property type="entry name" value="PbH1"/>
</dbReference>
<dbReference type="OMA" id="HAWKIND"/>
<keyword evidence="7" id="KW-0961">Cell wall biogenesis/degradation</keyword>
<feature type="region of interest" description="Disordered" evidence="10">
    <location>
        <begin position="101"/>
        <end position="128"/>
    </location>
</feature>
<feature type="signal peptide" evidence="11">
    <location>
        <begin position="1"/>
        <end position="25"/>
    </location>
</feature>
<evidence type="ECO:0000256" key="9">
    <source>
        <dbReference type="RuleBase" id="RU361169"/>
    </source>
</evidence>
<dbReference type="OrthoDB" id="187139at2759"/>
<dbReference type="GO" id="GO:0004650">
    <property type="term" value="F:polygalacturonase activity"/>
    <property type="evidence" value="ECO:0007669"/>
    <property type="project" value="InterPro"/>
</dbReference>
<feature type="active site" evidence="8">
    <location>
        <position position="346"/>
    </location>
</feature>
<reference evidence="13" key="1">
    <citation type="journal article" date="2015" name="Nat. Plants">
        <title>Genome expansion of Arabis alpina linked with retrotransposition and reduced symmetric DNA methylation.</title>
        <authorList>
            <person name="Willing E.M."/>
            <person name="Rawat V."/>
            <person name="Mandakova T."/>
            <person name="Maumus F."/>
            <person name="James G.V."/>
            <person name="Nordstroem K.J."/>
            <person name="Becker C."/>
            <person name="Warthmann N."/>
            <person name="Chica C."/>
            <person name="Szarzynska B."/>
            <person name="Zytnicki M."/>
            <person name="Albani M.C."/>
            <person name="Kiefer C."/>
            <person name="Bergonzi S."/>
            <person name="Castaings L."/>
            <person name="Mateos J.L."/>
            <person name="Berns M.C."/>
            <person name="Bujdoso N."/>
            <person name="Piofczyk T."/>
            <person name="de Lorenzo L."/>
            <person name="Barrero-Sicilia C."/>
            <person name="Mateos I."/>
            <person name="Piednoel M."/>
            <person name="Hagmann J."/>
            <person name="Chen-Min-Tao R."/>
            <person name="Iglesias-Fernandez R."/>
            <person name="Schuster S.C."/>
            <person name="Alonso-Blanco C."/>
            <person name="Roudier F."/>
            <person name="Carbonero P."/>
            <person name="Paz-Ares J."/>
            <person name="Davis S.J."/>
            <person name="Pecinka A."/>
            <person name="Quesneville H."/>
            <person name="Colot V."/>
            <person name="Lysak M.A."/>
            <person name="Weigel D."/>
            <person name="Coupland G."/>
            <person name="Schneeberger K."/>
        </authorList>
    </citation>
    <scope>NUCLEOTIDE SEQUENCE [LARGE SCALE GENOMIC DNA]</scope>
    <source>
        <strain evidence="13">cv. Pajares</strain>
    </source>
</reference>
<proteinExistence type="inferred from homology"/>
<keyword evidence="13" id="KW-1185">Reference proteome</keyword>
<feature type="compositionally biased region" description="Low complexity" evidence="10">
    <location>
        <begin position="101"/>
        <end position="123"/>
    </location>
</feature>
<dbReference type="EMBL" id="CM002871">
    <property type="protein sequence ID" value="KFK38239.1"/>
    <property type="molecule type" value="Genomic_DNA"/>
</dbReference>
<evidence type="ECO:0000256" key="10">
    <source>
        <dbReference type="SAM" id="MobiDB-lite"/>
    </source>
</evidence>
<evidence type="ECO:0000256" key="3">
    <source>
        <dbReference type="ARBA" id="ARBA00022512"/>
    </source>
</evidence>
<dbReference type="Proteomes" id="UP000029120">
    <property type="component" value="Chromosome 3"/>
</dbReference>
<keyword evidence="4" id="KW-0964">Secreted</keyword>
<evidence type="ECO:0000256" key="6">
    <source>
        <dbReference type="ARBA" id="ARBA00023295"/>
    </source>
</evidence>
<dbReference type="SUPFAM" id="SSF51126">
    <property type="entry name" value="Pectin lyase-like"/>
    <property type="match status" value="1"/>
</dbReference>
<comment type="similarity">
    <text evidence="2 9">Belongs to the glycosyl hydrolase 28 family.</text>
</comment>
<dbReference type="SMART" id="SM00710">
    <property type="entry name" value="PbH1"/>
    <property type="match status" value="5"/>
</dbReference>
<dbReference type="FunFam" id="2.160.20.10:FF:000004">
    <property type="entry name" value="Pectin lyase-like superfamily protein"/>
    <property type="match status" value="1"/>
</dbReference>
<evidence type="ECO:0000313" key="12">
    <source>
        <dbReference type="EMBL" id="KFK38239.1"/>
    </source>
</evidence>
<dbReference type="SMR" id="A0A087H7Y7"/>
<gene>
    <name evidence="12" type="ordered locus">AALP_Aa3g087400</name>
</gene>
<evidence type="ECO:0000256" key="8">
    <source>
        <dbReference type="PROSITE-ProRule" id="PRU10052"/>
    </source>
</evidence>
<dbReference type="Gramene" id="KFK38239">
    <property type="protein sequence ID" value="KFK38239"/>
    <property type="gene ID" value="AALP_AA3G087400"/>
</dbReference>
<dbReference type="Gene3D" id="2.160.20.10">
    <property type="entry name" value="Single-stranded right-handed beta-helix, Pectin lyase-like"/>
    <property type="match status" value="1"/>
</dbReference>
<accession>A0A087H7Y7</accession>
<evidence type="ECO:0000256" key="1">
    <source>
        <dbReference type="ARBA" id="ARBA00004191"/>
    </source>
</evidence>
<dbReference type="Gene3D" id="1.10.287.700">
    <property type="entry name" value="Helix hairpin bin"/>
    <property type="match status" value="1"/>
</dbReference>
<evidence type="ECO:0000256" key="11">
    <source>
        <dbReference type="SAM" id="SignalP"/>
    </source>
</evidence>
<sequence>MVGLRRASTWLLVVLVVTATTIANGSRTTPKEDTAAAPTGALENAASTVTNATKSAASAVKEKTKNAASAVTEKTKEAASTVTEKTKDAASAIKNVAAGPKAAKGSAAAGPTGAKGSAAAGPTGAKGSGGSLDVVALGAKGDGKTDDSAAFTSAWEKACAAGGTITVPKGDYLVNSLMLKGPCKGPITMELNGNMKAPTTFDQAKKHCGWIEIMKVADFTLNGNGAIFDGQGAAAWKANDCAKTGKCNNLPINIRFTGLTNAKIIGITSTNSKLFHINIHGCNNMTLQDIGIDAPPESLNTDGIHIGRSNGVNLIGAKIKTGDDCVSIGHGTQNLVIENVECGPGHGISIGSLGKYPNEEPLKGVVVRKCIIKNTDNGVRIKTWPGSPPGIASNILFEDITMDNVTTPILIDQEYCPHGKCKAGVPSKVKLSDVTFKNIKGTSASKIAVKIICSKGCPCTNIALTDINLVSSGKEGPAVSACANMKPVVSGKVVPAACTEVAKSDAKSDE</sequence>
<keyword evidence="3" id="KW-0134">Cell wall</keyword>
<organism evidence="12 13">
    <name type="scientific">Arabis alpina</name>
    <name type="common">Alpine rock-cress</name>
    <dbReference type="NCBI Taxonomy" id="50452"/>
    <lineage>
        <taxon>Eukaryota</taxon>
        <taxon>Viridiplantae</taxon>
        <taxon>Streptophyta</taxon>
        <taxon>Embryophyta</taxon>
        <taxon>Tracheophyta</taxon>
        <taxon>Spermatophyta</taxon>
        <taxon>Magnoliopsida</taxon>
        <taxon>eudicotyledons</taxon>
        <taxon>Gunneridae</taxon>
        <taxon>Pentapetalae</taxon>
        <taxon>rosids</taxon>
        <taxon>malvids</taxon>
        <taxon>Brassicales</taxon>
        <taxon>Brassicaceae</taxon>
        <taxon>Arabideae</taxon>
        <taxon>Arabis</taxon>
    </lineage>
</organism>
<evidence type="ECO:0008006" key="14">
    <source>
        <dbReference type="Google" id="ProtNLM"/>
    </source>
</evidence>
<keyword evidence="11" id="KW-0732">Signal</keyword>
<evidence type="ECO:0000256" key="4">
    <source>
        <dbReference type="ARBA" id="ARBA00022525"/>
    </source>
</evidence>
<evidence type="ECO:0000256" key="7">
    <source>
        <dbReference type="ARBA" id="ARBA00023316"/>
    </source>
</evidence>
<name>A0A087H7Y7_ARAAL</name>
<evidence type="ECO:0000256" key="2">
    <source>
        <dbReference type="ARBA" id="ARBA00008834"/>
    </source>
</evidence>
<dbReference type="eggNOG" id="ENOG502QTAW">
    <property type="taxonomic scope" value="Eukaryota"/>
</dbReference>
<evidence type="ECO:0000256" key="5">
    <source>
        <dbReference type="ARBA" id="ARBA00022801"/>
    </source>
</evidence>
<dbReference type="PROSITE" id="PS00502">
    <property type="entry name" value="POLYGALACTURONASE"/>
    <property type="match status" value="1"/>
</dbReference>
<feature type="chain" id="PRO_5001822862" description="Polygalacturonase" evidence="11">
    <location>
        <begin position="26"/>
        <end position="510"/>
    </location>
</feature>
<evidence type="ECO:0000313" key="13">
    <source>
        <dbReference type="Proteomes" id="UP000029120"/>
    </source>
</evidence>
<protein>
    <recommendedName>
        <fullName evidence="14">Polygalacturonase</fullName>
    </recommendedName>
</protein>
<dbReference type="InterPro" id="IPR000743">
    <property type="entry name" value="Glyco_hydro_28"/>
</dbReference>
<dbReference type="InterPro" id="IPR011050">
    <property type="entry name" value="Pectin_lyase_fold/virulence"/>
</dbReference>
<dbReference type="Pfam" id="PF00295">
    <property type="entry name" value="Glyco_hydro_28"/>
    <property type="match status" value="1"/>
</dbReference>
<comment type="subcellular location">
    <subcellularLocation>
        <location evidence="1">Secreted</location>
        <location evidence="1">Cell wall</location>
    </subcellularLocation>
</comment>
<dbReference type="GO" id="GO:0071555">
    <property type="term" value="P:cell wall organization"/>
    <property type="evidence" value="ECO:0007669"/>
    <property type="project" value="UniProtKB-KW"/>
</dbReference>
<keyword evidence="5 9" id="KW-0378">Hydrolase</keyword>
<keyword evidence="6 9" id="KW-0326">Glycosidase</keyword>
<dbReference type="PANTHER" id="PTHR31375">
    <property type="match status" value="1"/>
</dbReference>
<dbReference type="AlphaFoldDB" id="A0A087H7Y7"/>
<dbReference type="InterPro" id="IPR012334">
    <property type="entry name" value="Pectin_lyas_fold"/>
</dbReference>